<feature type="domain" description="Putative ER transporter 6TM N-terminal" evidence="7">
    <location>
        <begin position="106"/>
        <end position="433"/>
    </location>
</feature>
<feature type="compositionally biased region" description="Basic residues" evidence="5">
    <location>
        <begin position="1197"/>
        <end position="1213"/>
    </location>
</feature>
<feature type="region of interest" description="Disordered" evidence="5">
    <location>
        <begin position="338"/>
        <end position="377"/>
    </location>
</feature>
<feature type="transmembrane region" description="Helical" evidence="6">
    <location>
        <begin position="27"/>
        <end position="50"/>
    </location>
</feature>
<dbReference type="Pfam" id="PF13515">
    <property type="entry name" value="FUSC_2"/>
    <property type="match status" value="1"/>
</dbReference>
<accession>A0A507AUE1</accession>
<evidence type="ECO:0000256" key="6">
    <source>
        <dbReference type="SAM" id="Phobius"/>
    </source>
</evidence>
<comment type="caution">
    <text evidence="9">The sequence shown here is derived from an EMBL/GenBank/DDBJ whole genome shotgun (WGS) entry which is preliminary data.</text>
</comment>
<keyword evidence="10" id="KW-1185">Reference proteome</keyword>
<comment type="subcellular location">
    <subcellularLocation>
        <location evidence="1">Membrane</location>
        <topology evidence="1">Multi-pass membrane protein</topology>
    </subcellularLocation>
</comment>
<organism evidence="9 10">
    <name type="scientific">Thyridium curvatum</name>
    <dbReference type="NCBI Taxonomy" id="1093900"/>
    <lineage>
        <taxon>Eukaryota</taxon>
        <taxon>Fungi</taxon>
        <taxon>Dikarya</taxon>
        <taxon>Ascomycota</taxon>
        <taxon>Pezizomycotina</taxon>
        <taxon>Sordariomycetes</taxon>
        <taxon>Sordariomycetidae</taxon>
        <taxon>Thyridiales</taxon>
        <taxon>Thyridiaceae</taxon>
        <taxon>Thyridium</taxon>
    </lineage>
</organism>
<dbReference type="PANTHER" id="PTHR37994:SF4">
    <property type="entry name" value="ER TRANSPORTER 6TM N-TERMINAL DOMAIN-CONTAINING PROTEIN-RELATED"/>
    <property type="match status" value="1"/>
</dbReference>
<dbReference type="InterPro" id="IPR018823">
    <property type="entry name" value="ArAE_2_N"/>
</dbReference>
<dbReference type="InParanoid" id="A0A507AUE1"/>
<sequence length="1213" mass="134125">MAPPLRLGRKLGDFKARLQTNNLWRHIVRYTVAMNLTLIISVIPASKAVIGPYSFLGPLTAVFGHCGQRVGLMVESLGMVVIGSLLGVAWSSLGLYLASLVWDRNMVASHTIRAIFLVVVAIFHGFFRSHTPRVFNFVLFYSFVSTIMLAGTENSVSREFVANMVYPILCAAGIVVVVNVSVFPEFSSNSLVTTTMATLTQTTNTLRDATQWFVSPVASPRPERTQSQTPFRHVRSAYHRRSQSMISNPFQDLPAHGTRGDPNMERLTSLSEEKTKLRAKLNTCRSVQQECTFEITFSVLPPRCLKPFNALAMSALVQSTISLIGACESKFAMMGNHPAVDGSNQSLNEAQREAQRARPSTKESRIPDSPNPISSKNSSLDIAIEDKVKLVKPHREIKNGDVEVLEFILSHLSQPIKEFQRELDHVFEALLACLAYCFDAPRLPSGAFTPRGIQIEELDIRSANFATALEQFEVASASALETVAMADSWEGSQVDIMPRVEVFLVSSFVLGLRQIGEQSQQMLKHARTLVEKRQARHGRRKLHFPRKFHWRQWLFSGGEQDVVILKENARKQARSGQDLVTALDDDDDETDHPTQEDNPSMRRRDQESANPRPEAAAHASEPTFAAIAAKKSGAKPGTSNTRKLRVRAADWIESMAQSDDIPYALKLGVAIMLVTWPSFVTSTRSWYNTVHGVWAPLQLVLVFEVSIGTSLWVFGVRAAGVVFGCVMGLLSYLVGRGNLPALVVFLQLGIIPSAYVQLGTPYVKAGMISVVSMTVVSLSTVDQTGPAWENFVKRLCAFLVGGAAALLVQVIIYPVRARERLIESISSCLDQVTKMQAAVAVGIDNPTKVVFRSNQLHARFSRAKNKATAALGAADTFLPFCLTEPRLKGNFDDLHPIYKEIIYVLYQIIDRMDNVVQLRRAYGSSVLEKLNEQVYGHRRNVAASVTLALFAVNEALVTKLPLPQFLPSSRLAQVRLIHRVRELVAGEPLATDQLRRTSILGMTPPSPPVQPVPLTERAVRSITEENFLSWSAAAAGQMEIIEYLEELVDLAKLLVGVSAFRAGLLEQPNYRHYVGRIKKREAHLEQFNRFAARAAARGRRGRRRDDDNFAVEDDDDDDNDDGDSDGRGPDDDVYLRKCETFDPTGGMGGSFPASTGLSQRRFSSSALPSSLFRVGTRLRQGNSIEEGMSAAEERRQALGRHGRGKGKGKGKAN</sequence>
<evidence type="ECO:0000256" key="2">
    <source>
        <dbReference type="ARBA" id="ARBA00022692"/>
    </source>
</evidence>
<feature type="transmembrane region" description="Helical" evidence="6">
    <location>
        <begin position="762"/>
        <end position="783"/>
    </location>
</feature>
<name>A0A507AUE1_9PEZI</name>
<keyword evidence="3 6" id="KW-1133">Transmembrane helix</keyword>
<feature type="compositionally biased region" description="Basic and acidic residues" evidence="5">
    <location>
        <begin position="591"/>
        <end position="607"/>
    </location>
</feature>
<dbReference type="InterPro" id="IPR049453">
    <property type="entry name" value="Memb_transporter_dom"/>
</dbReference>
<feature type="transmembrane region" description="Helical" evidence="6">
    <location>
        <begin position="77"/>
        <end position="98"/>
    </location>
</feature>
<reference evidence="9 10" key="1">
    <citation type="submission" date="2019-06" db="EMBL/GenBank/DDBJ databases">
        <title>Draft genome sequence of the filamentous fungus Phialemoniopsis curvata isolated from diesel fuel.</title>
        <authorList>
            <person name="Varaljay V.A."/>
            <person name="Lyon W.J."/>
            <person name="Crouch A.L."/>
            <person name="Drake C.E."/>
            <person name="Hollomon J.M."/>
            <person name="Nadeau L.J."/>
            <person name="Nunn H.S."/>
            <person name="Stevenson B.S."/>
            <person name="Bojanowski C.L."/>
            <person name="Crookes-Goodson W.J."/>
        </authorList>
    </citation>
    <scope>NUCLEOTIDE SEQUENCE [LARGE SCALE GENOMIC DNA]</scope>
    <source>
        <strain evidence="9 10">D216</strain>
    </source>
</reference>
<evidence type="ECO:0000259" key="8">
    <source>
        <dbReference type="Pfam" id="PF13515"/>
    </source>
</evidence>
<gene>
    <name evidence="9" type="ORF">E0L32_010095</name>
</gene>
<evidence type="ECO:0000256" key="4">
    <source>
        <dbReference type="ARBA" id="ARBA00023136"/>
    </source>
</evidence>
<keyword evidence="2 6" id="KW-0812">Transmembrane</keyword>
<feature type="compositionally biased region" description="Basic and acidic residues" evidence="5">
    <location>
        <begin position="350"/>
        <end position="366"/>
    </location>
</feature>
<dbReference type="STRING" id="1093900.A0A507AUE1"/>
<dbReference type="GeneID" id="41977542"/>
<evidence type="ECO:0000259" key="7">
    <source>
        <dbReference type="Pfam" id="PF10337"/>
    </source>
</evidence>
<dbReference type="Pfam" id="PF10337">
    <property type="entry name" value="ArAE_2_N"/>
    <property type="match status" value="1"/>
</dbReference>
<feature type="compositionally biased region" description="Acidic residues" evidence="5">
    <location>
        <begin position="1108"/>
        <end position="1123"/>
    </location>
</feature>
<feature type="region of interest" description="Disordered" evidence="5">
    <location>
        <begin position="581"/>
        <end position="620"/>
    </location>
</feature>
<feature type="transmembrane region" description="Helical" evidence="6">
    <location>
        <begin position="739"/>
        <end position="756"/>
    </location>
</feature>
<feature type="compositionally biased region" description="Basic and acidic residues" evidence="5">
    <location>
        <begin position="1124"/>
        <end position="1140"/>
    </location>
</feature>
<feature type="domain" description="Integral membrane bound transporter" evidence="8">
    <location>
        <begin position="686"/>
        <end position="808"/>
    </location>
</feature>
<dbReference type="FunCoup" id="A0A507AUE1">
    <property type="interactions" value="17"/>
</dbReference>
<evidence type="ECO:0000256" key="5">
    <source>
        <dbReference type="SAM" id="MobiDB-lite"/>
    </source>
</evidence>
<dbReference type="RefSeq" id="XP_030990189.1">
    <property type="nucleotide sequence ID" value="XM_031132676.1"/>
</dbReference>
<evidence type="ECO:0000256" key="1">
    <source>
        <dbReference type="ARBA" id="ARBA00004141"/>
    </source>
</evidence>
<dbReference type="PANTHER" id="PTHR37994">
    <property type="entry name" value="ARAE_2_N DOMAIN-CONTAINING PROTEIN-RELATED"/>
    <property type="match status" value="1"/>
</dbReference>
<feature type="transmembrane region" description="Helical" evidence="6">
    <location>
        <begin position="795"/>
        <end position="815"/>
    </location>
</feature>
<feature type="transmembrane region" description="Helical" evidence="6">
    <location>
        <begin position="164"/>
        <end position="183"/>
    </location>
</feature>
<evidence type="ECO:0000313" key="9">
    <source>
        <dbReference type="EMBL" id="TPX08478.1"/>
    </source>
</evidence>
<evidence type="ECO:0000313" key="10">
    <source>
        <dbReference type="Proteomes" id="UP000319257"/>
    </source>
</evidence>
<proteinExistence type="predicted"/>
<feature type="region of interest" description="Disordered" evidence="5">
    <location>
        <begin position="1096"/>
        <end position="1213"/>
    </location>
</feature>
<protein>
    <submittedName>
        <fullName evidence="9">Uncharacterized protein</fullName>
    </submittedName>
</protein>
<dbReference type="AlphaFoldDB" id="A0A507AUE1"/>
<dbReference type="GO" id="GO:0016020">
    <property type="term" value="C:membrane"/>
    <property type="evidence" value="ECO:0007669"/>
    <property type="project" value="UniProtKB-SubCell"/>
</dbReference>
<feature type="transmembrane region" description="Helical" evidence="6">
    <location>
        <begin position="133"/>
        <end position="152"/>
    </location>
</feature>
<dbReference type="OrthoDB" id="68611at2759"/>
<keyword evidence="4 6" id="KW-0472">Membrane</keyword>
<dbReference type="Proteomes" id="UP000319257">
    <property type="component" value="Unassembled WGS sequence"/>
</dbReference>
<evidence type="ECO:0000256" key="3">
    <source>
        <dbReference type="ARBA" id="ARBA00022989"/>
    </source>
</evidence>
<feature type="compositionally biased region" description="Polar residues" evidence="5">
    <location>
        <begin position="1152"/>
        <end position="1168"/>
    </location>
</feature>
<dbReference type="EMBL" id="SKBQ01000078">
    <property type="protein sequence ID" value="TPX08478.1"/>
    <property type="molecule type" value="Genomic_DNA"/>
</dbReference>
<feature type="transmembrane region" description="Helical" evidence="6">
    <location>
        <begin position="110"/>
        <end position="127"/>
    </location>
</feature>